<sequence length="300" mass="32714">MEIHTHMNGHSNGHASGNGIHPTEKTSLVQQAQHAYRLNDVEASRLIHQQKFEAKTHDETHDSVGDYVKSMIFGGLDGILTSFAIVAGAAGGGLPVEVVMVLGFSNIFADAFSMGMGEYLSSKAHNEFVFKEKERESWELQNFREGEIKEMIDIYVERGMEPDDAEDVVRKMSKYDDFFVNVMMVEELGLQVPDPNDDIVKEGVVMFLSFAGFGAMPLLGYALIPLCFPSLGPSHLFNIACGVTALTLFIMGAVKSKFSTRGWLHSGLEMLVLGGICAVMAYEIGHLVSSLVGAGDTEGI</sequence>
<protein>
    <submittedName>
        <fullName evidence="8">Vacuolar iron family transporter</fullName>
    </submittedName>
</protein>
<feature type="compositionally biased region" description="Low complexity" evidence="6">
    <location>
        <begin position="1"/>
        <end position="21"/>
    </location>
</feature>
<keyword evidence="4 7" id="KW-1133">Transmembrane helix</keyword>
<name>W7TLX2_9STRA</name>
<dbReference type="GO" id="GO:0012505">
    <property type="term" value="C:endomembrane system"/>
    <property type="evidence" value="ECO:0007669"/>
    <property type="project" value="UniProtKB-SubCell"/>
</dbReference>
<comment type="subcellular location">
    <subcellularLocation>
        <location evidence="1">Endomembrane system</location>
        <topology evidence="1">Multi-pass membrane protein</topology>
    </subcellularLocation>
</comment>
<dbReference type="Proteomes" id="UP000019335">
    <property type="component" value="Chromosome 5"/>
</dbReference>
<dbReference type="OrthoDB" id="73465at2759"/>
<evidence type="ECO:0000256" key="6">
    <source>
        <dbReference type="SAM" id="MobiDB-lite"/>
    </source>
</evidence>
<comment type="caution">
    <text evidence="8">The sequence shown here is derived from an EMBL/GenBank/DDBJ whole genome shotgun (WGS) entry which is preliminary data.</text>
</comment>
<gene>
    <name evidence="8" type="ORF">Naga_100120g3</name>
</gene>
<dbReference type="AlphaFoldDB" id="W7TLX2"/>
<evidence type="ECO:0000256" key="5">
    <source>
        <dbReference type="ARBA" id="ARBA00023136"/>
    </source>
</evidence>
<evidence type="ECO:0000313" key="8">
    <source>
        <dbReference type="EMBL" id="EWM28095.1"/>
    </source>
</evidence>
<feature type="region of interest" description="Disordered" evidence="6">
    <location>
        <begin position="1"/>
        <end position="22"/>
    </location>
</feature>
<evidence type="ECO:0000256" key="4">
    <source>
        <dbReference type="ARBA" id="ARBA00022989"/>
    </source>
</evidence>
<evidence type="ECO:0000313" key="9">
    <source>
        <dbReference type="Proteomes" id="UP000019335"/>
    </source>
</evidence>
<dbReference type="GO" id="GO:0005384">
    <property type="term" value="F:manganese ion transmembrane transporter activity"/>
    <property type="evidence" value="ECO:0007669"/>
    <property type="project" value="InterPro"/>
</dbReference>
<reference evidence="8 9" key="1">
    <citation type="journal article" date="2014" name="Mol. Plant">
        <title>Chromosome Scale Genome Assembly and Transcriptome Profiling of Nannochloropsis gaditana in Nitrogen Depletion.</title>
        <authorList>
            <person name="Corteggiani Carpinelli E."/>
            <person name="Telatin A."/>
            <person name="Vitulo N."/>
            <person name="Forcato C."/>
            <person name="D'Angelo M."/>
            <person name="Schiavon R."/>
            <person name="Vezzi A."/>
            <person name="Giacometti G.M."/>
            <person name="Morosinotto T."/>
            <person name="Valle G."/>
        </authorList>
    </citation>
    <scope>NUCLEOTIDE SEQUENCE [LARGE SCALE GENOMIC DNA]</scope>
    <source>
        <strain evidence="8 9">B-31</strain>
    </source>
</reference>
<dbReference type="EMBL" id="AZIL01000354">
    <property type="protein sequence ID" value="EWM28095.1"/>
    <property type="molecule type" value="Genomic_DNA"/>
</dbReference>
<proteinExistence type="inferred from homology"/>
<dbReference type="Pfam" id="PF01988">
    <property type="entry name" value="VIT1"/>
    <property type="match status" value="1"/>
</dbReference>
<accession>W7TLX2</accession>
<dbReference type="PANTHER" id="PTHR31851">
    <property type="entry name" value="FE(2+)/MN(2+) TRANSPORTER PCL1"/>
    <property type="match status" value="1"/>
</dbReference>
<evidence type="ECO:0000256" key="7">
    <source>
        <dbReference type="SAM" id="Phobius"/>
    </source>
</evidence>
<keyword evidence="9" id="KW-1185">Reference proteome</keyword>
<feature type="transmembrane region" description="Helical" evidence="7">
    <location>
        <begin position="204"/>
        <end position="224"/>
    </location>
</feature>
<dbReference type="GO" id="GO:0030026">
    <property type="term" value="P:intracellular manganese ion homeostasis"/>
    <property type="evidence" value="ECO:0007669"/>
    <property type="project" value="InterPro"/>
</dbReference>
<feature type="transmembrane region" description="Helical" evidence="7">
    <location>
        <begin position="236"/>
        <end position="254"/>
    </location>
</feature>
<evidence type="ECO:0000256" key="2">
    <source>
        <dbReference type="ARBA" id="ARBA00007049"/>
    </source>
</evidence>
<evidence type="ECO:0000256" key="3">
    <source>
        <dbReference type="ARBA" id="ARBA00022692"/>
    </source>
</evidence>
<organism evidence="8 9">
    <name type="scientific">Nannochloropsis gaditana</name>
    <dbReference type="NCBI Taxonomy" id="72520"/>
    <lineage>
        <taxon>Eukaryota</taxon>
        <taxon>Sar</taxon>
        <taxon>Stramenopiles</taxon>
        <taxon>Ochrophyta</taxon>
        <taxon>Eustigmatophyceae</taxon>
        <taxon>Eustigmatales</taxon>
        <taxon>Monodopsidaceae</taxon>
        <taxon>Nannochloropsis</taxon>
    </lineage>
</organism>
<keyword evidence="5 7" id="KW-0472">Membrane</keyword>
<comment type="similarity">
    <text evidence="2">Belongs to the CCC1 family.</text>
</comment>
<keyword evidence="3 7" id="KW-0812">Transmembrane</keyword>
<evidence type="ECO:0000256" key="1">
    <source>
        <dbReference type="ARBA" id="ARBA00004127"/>
    </source>
</evidence>
<feature type="transmembrane region" description="Helical" evidence="7">
    <location>
        <begin position="266"/>
        <end position="285"/>
    </location>
</feature>
<dbReference type="InterPro" id="IPR008217">
    <property type="entry name" value="Ccc1_fam"/>
</dbReference>